<feature type="compositionally biased region" description="Acidic residues" evidence="1">
    <location>
        <begin position="830"/>
        <end position="845"/>
    </location>
</feature>
<dbReference type="Proteomes" id="UP000601435">
    <property type="component" value="Unassembled WGS sequence"/>
</dbReference>
<feature type="region of interest" description="Disordered" evidence="1">
    <location>
        <begin position="934"/>
        <end position="965"/>
    </location>
</feature>
<reference evidence="2" key="1">
    <citation type="submission" date="2021-02" db="EMBL/GenBank/DDBJ databases">
        <authorList>
            <person name="Dougan E. K."/>
            <person name="Rhodes N."/>
            <person name="Thang M."/>
            <person name="Chan C."/>
        </authorList>
    </citation>
    <scope>NUCLEOTIDE SEQUENCE</scope>
</reference>
<protein>
    <submittedName>
        <fullName evidence="2">Uncharacterized protein</fullName>
    </submittedName>
</protein>
<feature type="compositionally biased region" description="Low complexity" evidence="1">
    <location>
        <begin position="1523"/>
        <end position="1533"/>
    </location>
</feature>
<evidence type="ECO:0000256" key="1">
    <source>
        <dbReference type="SAM" id="MobiDB-lite"/>
    </source>
</evidence>
<feature type="compositionally biased region" description="Basic and acidic residues" evidence="1">
    <location>
        <begin position="993"/>
        <end position="1009"/>
    </location>
</feature>
<evidence type="ECO:0000313" key="2">
    <source>
        <dbReference type="EMBL" id="CAE7487699.1"/>
    </source>
</evidence>
<dbReference type="OrthoDB" id="439719at2759"/>
<feature type="compositionally biased region" description="Basic and acidic residues" evidence="1">
    <location>
        <begin position="1324"/>
        <end position="1348"/>
    </location>
</feature>
<feature type="compositionally biased region" description="Basic and acidic residues" evidence="1">
    <location>
        <begin position="1286"/>
        <end position="1295"/>
    </location>
</feature>
<feature type="region of interest" description="Disordered" evidence="1">
    <location>
        <begin position="993"/>
        <end position="1019"/>
    </location>
</feature>
<dbReference type="EMBL" id="CAJNJA010022164">
    <property type="protein sequence ID" value="CAE7487699.1"/>
    <property type="molecule type" value="Genomic_DNA"/>
</dbReference>
<evidence type="ECO:0000313" key="3">
    <source>
        <dbReference type="Proteomes" id="UP000601435"/>
    </source>
</evidence>
<sequence>DAEEEEDEESTAYKLFKTIGQAASVEMYFTIFGVLLKVIFLTQHPNSEQILLLDVHHHQAEDGAEDGLSSRPEVSGLPNSKAQMPCVLAPGSSLHLIACRGLQDQEEVVRQIRECIGIPLSVIFVGIGVSQDFKFLRELAKDIGQILKLDGDEGHSMSVQTVQRIKKSKKLCLLVCMFAQADEGSSLADWISQPSSASSGMDPGQLETASLRYISLLPHCVHSLLLWFLPDDTLCRLCGACRFCCEAANQHPSWQRRLLQKFGGEFLDLTYQLPKQWKGLFLRLTRASDRLNQLGGGGSAAGTCAPRQWQCRFPLCPLRQDMELQWSLVVPSESLDALAVLCYDGVSCALHDVTNEKVMVLWRNRSDGVEPLRAVVGQSCIFLLASASKIDVYSFAGVHTGELPLAQEQEIDLLHCATDLFLAEKRLVIETSTMLLVWDVAGGSQICRVPPDHHPDKDGEGLQGRPCGRGVVATWFEEGGRDVEFWDVQAAPRLLTCWVPGIQDSECVLVTFATSPLERLLVAIDSANVLHVALMVEDSEETKPIDLYSCQLFPVHGSRVLSCSIAVRCGMLAFVEAADLEAKERELHVWQLAHHGELLSTPIRLTCPFCTRGLATVSVPKPMLGQFVLLKGCSAMEESPPFVSAHLFSLDCGRLRKVYTHGEIACDSTLFRRGHPLSDLCLGFWNLEEGCKSLSLVDLATGHRRQKTNELAFGEAQRELALRQLVHFIAFKDHADDPSNLSAATLAHLPRDVVRYYMANGVKPRGLQRFEDKDGNPLPKYIPKEPINSQAVPVKAMRIPTGSASGSRDTSKASGIITYRDESAFRLENADEDEEPWPEEEDSDEDKTKNEKQDEHKLPIYLEEALTCLINNGVGLGYEKFRIVRAIRDGLPSSDLDVLVDNMLHGGYGHSPTYKDAAAAALSDVEFYSLPGMAQPGSPKDQPGAALVQSRKRIRIGSDEDDEDVDYGERLRELAQPPKSLDRRMQGRLGLLPRDRVQIKEPQPRRERTGTTSSVGGFRDPWETVRVEDGSAARTLLELSASRNESKDVADRGYPSVARGATKTLEEAAGMLSNLQNAPPDLSLGQAVSSADDSPTLRAAGDVGSEASEPDMEYGEKAATPVLAWRTLALGHPGAAMAGDGQAEDAFMCRMDQLTQKLSKWKTTRSATPLRNDSCTALALDEQRGSSRKDASPKRHFKPSPSSQVPPSSGRSCGSHSPSKRGSISILSTYDRVNKAANAASAVRWLSKASSKGEEGGEAKKASASASAAFERLQGRSQSATFRPIFTERDGREGAEGAEALRSPKRGQSLSPSVSPASRLSRRSTVDKQSESNPFHIERCENAGDRARPLSQNPRDCPEPSAFNTRMEALQHRDRHNPMRSEQLDFKNKYETSPFLAAVADPGGVSPEPRQWQTLARASPGTAHSDETLASRVGQLEESLGRIEMMLQQVLESMAGANAQSAPPTAMEHASGCEATARAWTGQARQSSTLPRMPSRTPSKILAADSVPTPQAKLNRKQCLQPAVATPDAAAGASTLRDAGAEEASMVDGEDSRKASRSSPATSSTRSGFFKWPLDIAGVREELGLPKKRRQQALPPATLGVVVFSLAESCTGVADSRHDGPDLRRSKALTAPPGPRKLHASTSRCVVGFTFAAAPPRVVRTARPLTSSANAVRKCLACRS</sequence>
<feature type="region of interest" description="Disordered" evidence="1">
    <location>
        <begin position="1076"/>
        <end position="1114"/>
    </location>
</feature>
<gene>
    <name evidence="2" type="ORF">SNEC2469_LOCUS13859</name>
</gene>
<comment type="caution">
    <text evidence="2">The sequence shown here is derived from an EMBL/GenBank/DDBJ whole genome shotgun (WGS) entry which is preliminary data.</text>
</comment>
<feature type="compositionally biased region" description="Basic and acidic residues" evidence="1">
    <location>
        <begin position="1181"/>
        <end position="1193"/>
    </location>
</feature>
<feature type="compositionally biased region" description="Low complexity" evidence="1">
    <location>
        <begin position="1199"/>
        <end position="1217"/>
    </location>
</feature>
<feature type="region of interest" description="Disordered" evidence="1">
    <location>
        <begin position="1510"/>
        <end position="1565"/>
    </location>
</feature>
<feature type="compositionally biased region" description="Basic and acidic residues" evidence="1">
    <location>
        <begin position="846"/>
        <end position="855"/>
    </location>
</feature>
<keyword evidence="3" id="KW-1185">Reference proteome</keyword>
<proteinExistence type="predicted"/>
<feature type="compositionally biased region" description="Basic and acidic residues" evidence="1">
    <location>
        <begin position="1251"/>
        <end position="1261"/>
    </location>
</feature>
<feature type="compositionally biased region" description="Polar residues" evidence="1">
    <location>
        <begin position="1306"/>
        <end position="1318"/>
    </location>
</feature>
<feature type="region of interest" description="Disordered" evidence="1">
    <location>
        <begin position="824"/>
        <end position="855"/>
    </location>
</feature>
<accession>A0A812SQG4</accession>
<name>A0A812SQG4_9DINO</name>
<organism evidence="2 3">
    <name type="scientific">Symbiodinium necroappetens</name>
    <dbReference type="NCBI Taxonomy" id="1628268"/>
    <lineage>
        <taxon>Eukaryota</taxon>
        <taxon>Sar</taxon>
        <taxon>Alveolata</taxon>
        <taxon>Dinophyceae</taxon>
        <taxon>Suessiales</taxon>
        <taxon>Symbiodiniaceae</taxon>
        <taxon>Symbiodinium</taxon>
    </lineage>
</organism>
<dbReference type="InterPro" id="IPR036047">
    <property type="entry name" value="F-box-like_dom_sf"/>
</dbReference>
<feature type="region of interest" description="Disordered" evidence="1">
    <location>
        <begin position="1174"/>
        <end position="1223"/>
    </location>
</feature>
<feature type="region of interest" description="Disordered" evidence="1">
    <location>
        <begin position="1249"/>
        <end position="1362"/>
    </location>
</feature>
<dbReference type="SUPFAM" id="SSF81383">
    <property type="entry name" value="F-box domain"/>
    <property type="match status" value="1"/>
</dbReference>
<feature type="non-terminal residue" evidence="2">
    <location>
        <position position="1680"/>
    </location>
</feature>